<reference evidence="8 9" key="1">
    <citation type="submission" date="2016-11" db="EMBL/GenBank/DDBJ databases">
        <authorList>
            <person name="Jaros S."/>
            <person name="Januszkiewicz K."/>
            <person name="Wedrychowicz H."/>
        </authorList>
    </citation>
    <scope>NUCLEOTIDE SEQUENCE [LARGE SCALE GENOMIC DNA]</scope>
    <source>
        <strain evidence="8 9">CGMCC 4.5723</strain>
    </source>
</reference>
<keyword evidence="3 7" id="KW-0375">Hydrogen ion transport</keyword>
<evidence type="ECO:0000313" key="8">
    <source>
        <dbReference type="EMBL" id="SHJ54346.1"/>
    </source>
</evidence>
<evidence type="ECO:0000256" key="3">
    <source>
        <dbReference type="ARBA" id="ARBA00022781"/>
    </source>
</evidence>
<gene>
    <name evidence="7" type="primary">atpH</name>
    <name evidence="8" type="ORF">SAMN05421803_10752</name>
</gene>
<dbReference type="RefSeq" id="WP_073379701.1">
    <property type="nucleotide sequence ID" value="NZ_FQZK01000007.1"/>
</dbReference>
<comment type="subcellular location">
    <subcellularLocation>
        <location evidence="7">Cell membrane</location>
        <topology evidence="7">Peripheral membrane protein</topology>
    </subcellularLocation>
    <subcellularLocation>
        <location evidence="1">Membrane</location>
    </subcellularLocation>
</comment>
<comment type="function">
    <text evidence="7">This protein is part of the stalk that links CF(0) to CF(1). It either transmits conformational changes from CF(0) to CF(1) or is implicated in proton conduction.</text>
</comment>
<evidence type="ECO:0000256" key="6">
    <source>
        <dbReference type="ARBA" id="ARBA00023310"/>
    </source>
</evidence>
<keyword evidence="2 7" id="KW-0813">Transport</keyword>
<dbReference type="STRING" id="758803.SAMN05421803_10752"/>
<keyword evidence="5 7" id="KW-0472">Membrane</keyword>
<dbReference type="EMBL" id="FQZK01000007">
    <property type="protein sequence ID" value="SHJ54346.1"/>
    <property type="molecule type" value="Genomic_DNA"/>
</dbReference>
<dbReference type="NCBIfam" id="TIGR01145">
    <property type="entry name" value="ATP_synt_delta"/>
    <property type="match status" value="1"/>
</dbReference>
<evidence type="ECO:0000256" key="1">
    <source>
        <dbReference type="ARBA" id="ARBA00004370"/>
    </source>
</evidence>
<protein>
    <recommendedName>
        <fullName evidence="7">ATP synthase subunit delta</fullName>
    </recommendedName>
    <alternativeName>
        <fullName evidence="7">ATP synthase F(1) sector subunit delta</fullName>
    </alternativeName>
    <alternativeName>
        <fullName evidence="7">F-type ATPase subunit delta</fullName>
        <shortName evidence="7">F-ATPase subunit delta</shortName>
    </alternativeName>
</protein>
<dbReference type="NCBIfam" id="NF009967">
    <property type="entry name" value="PRK13430.1"/>
    <property type="match status" value="1"/>
</dbReference>
<dbReference type="InterPro" id="IPR000711">
    <property type="entry name" value="ATPase_OSCP/dsu"/>
</dbReference>
<evidence type="ECO:0000256" key="2">
    <source>
        <dbReference type="ARBA" id="ARBA00022448"/>
    </source>
</evidence>
<dbReference type="GO" id="GO:0005886">
    <property type="term" value="C:plasma membrane"/>
    <property type="evidence" value="ECO:0007669"/>
    <property type="project" value="UniProtKB-SubCell"/>
</dbReference>
<evidence type="ECO:0000313" key="9">
    <source>
        <dbReference type="Proteomes" id="UP000184452"/>
    </source>
</evidence>
<keyword evidence="7" id="KW-1003">Cell membrane</keyword>
<name>A0A1M6K5V0_9ACTN</name>
<proteinExistence type="inferred from homology"/>
<comment type="function">
    <text evidence="7">F(1)F(0) ATP synthase produces ATP from ADP in the presence of a proton or sodium gradient. F-type ATPases consist of two structural domains, F(1) containing the extramembraneous catalytic core and F(0) containing the membrane proton channel, linked together by a central stalk and a peripheral stalk. During catalysis, ATP synthesis in the catalytic domain of F(1) is coupled via a rotary mechanism of the central stalk subunits to proton translocation.</text>
</comment>
<dbReference type="Proteomes" id="UP000184452">
    <property type="component" value="Unassembled WGS sequence"/>
</dbReference>
<evidence type="ECO:0000256" key="7">
    <source>
        <dbReference type="HAMAP-Rule" id="MF_01416"/>
    </source>
</evidence>
<comment type="similarity">
    <text evidence="7">Belongs to the ATPase delta chain family.</text>
</comment>
<organism evidence="8 9">
    <name type="scientific">Nocardiopsis flavescens</name>
    <dbReference type="NCBI Taxonomy" id="758803"/>
    <lineage>
        <taxon>Bacteria</taxon>
        <taxon>Bacillati</taxon>
        <taxon>Actinomycetota</taxon>
        <taxon>Actinomycetes</taxon>
        <taxon>Streptosporangiales</taxon>
        <taxon>Nocardiopsidaceae</taxon>
        <taxon>Nocardiopsis</taxon>
    </lineage>
</organism>
<dbReference type="HAMAP" id="MF_01416">
    <property type="entry name" value="ATP_synth_delta_bact"/>
    <property type="match status" value="1"/>
</dbReference>
<evidence type="ECO:0000256" key="4">
    <source>
        <dbReference type="ARBA" id="ARBA00023065"/>
    </source>
</evidence>
<dbReference type="OrthoDB" id="5242917at2"/>
<dbReference type="Pfam" id="PF00213">
    <property type="entry name" value="OSCP"/>
    <property type="match status" value="1"/>
</dbReference>
<keyword evidence="4 7" id="KW-0406">Ion transport</keyword>
<keyword evidence="6 7" id="KW-0066">ATP synthesis</keyword>
<dbReference type="GO" id="GO:0045259">
    <property type="term" value="C:proton-transporting ATP synthase complex"/>
    <property type="evidence" value="ECO:0007669"/>
    <property type="project" value="UniProtKB-KW"/>
</dbReference>
<accession>A0A1M6K5V0</accession>
<dbReference type="AlphaFoldDB" id="A0A1M6K5V0"/>
<sequence length="274" mass="29539">MRGTSRTSLVEVTRRLDENVLASVSTTGSGIALGQELFQVVGLITAEHSLRRWLADPANPAEAKSGLTGRLLETKVSPSAVLVVGDVVSARWSSGRDLVDALERMAVYATVASLRSAAALDRLEDELFRFERIVSSQPRLRDALTREGVAPEHKTSLLEELLSGKADPATMVLVGEAVNRPRGRNLERALENYGRIVAERAKRYVAVVRSAVPLSEDQQSRLGAALTRAYGRDIHLNTEVAPEIVGGLSIQVGDEVIDGTIAGRIAEAQRRLAG</sequence>
<dbReference type="PANTHER" id="PTHR11910">
    <property type="entry name" value="ATP SYNTHASE DELTA CHAIN"/>
    <property type="match status" value="1"/>
</dbReference>
<keyword evidence="7" id="KW-0139">CF(1)</keyword>
<keyword evidence="9" id="KW-1185">Reference proteome</keyword>
<evidence type="ECO:0000256" key="5">
    <source>
        <dbReference type="ARBA" id="ARBA00023136"/>
    </source>
</evidence>
<dbReference type="GO" id="GO:0046933">
    <property type="term" value="F:proton-transporting ATP synthase activity, rotational mechanism"/>
    <property type="evidence" value="ECO:0007669"/>
    <property type="project" value="UniProtKB-UniRule"/>
</dbReference>